<proteinExistence type="predicted"/>
<sequence length="316" mass="35231">MSYKVEKKLISGLPKTKLKASNFIVAHETANDKSTIDNEVAYMSKNWQNAFVTHFVGGGGRVVQVAPVGFVSWGCGAKGNGYAYAQVELCRTNDKATFLKDYAAYCQLLVDLAKQAGIPINLDEGRKASDKGIKSHDWVRANLGGTTHTDPYGYLLKWGISRDQFEKDLKSAGSGAIVNPNAIAATVQDIAPLMPKPQFKGQSPLRKWKTGTKIKVYKHNKYWYKTYVPDKNGKLVLGFIYHGFLKNLSKPDSKGRISATVQAFAIFWDNESLNGGEVLTYKVGTKLKHYPERAGMKSAYFSKQKKVFYTANYWLK</sequence>
<dbReference type="Pfam" id="PF01510">
    <property type="entry name" value="Amidase_2"/>
    <property type="match status" value="1"/>
</dbReference>
<protein>
    <submittedName>
        <fullName evidence="2">N-acetylmuramoyl-L-alanine amidase family protein</fullName>
    </submittedName>
</protein>
<dbReference type="Pfam" id="PF18341">
    <property type="entry name" value="PSA_CBD"/>
    <property type="match status" value="2"/>
</dbReference>
<name>A0ABN0RGV7_9LIST</name>
<keyword evidence="3" id="KW-1185">Reference proteome</keyword>
<reference evidence="2 3" key="1">
    <citation type="journal article" date="2014" name="Int. J. Syst. Evol. Microbiol.">
        <title>Listeria floridensis sp. nov., Listeria aquatica sp. nov., Listeria cornellensis sp. nov., Listeria riparia sp. nov. and Listeria grandensis sp. nov., from agricultural and natural environments.</title>
        <authorList>
            <person name="den Bakker H.C."/>
            <person name="Warchocki S."/>
            <person name="Wright E.M."/>
            <person name="Allred A.F."/>
            <person name="Ahlstrom C."/>
            <person name="Manuel C.S."/>
            <person name="Stasiewicz M.J."/>
            <person name="Burrell A."/>
            <person name="Roof S."/>
            <person name="Strawn L."/>
            <person name="Fortes E.D."/>
            <person name="Nightingale K.K."/>
            <person name="Kephart D."/>
            <person name="Wiedmann M."/>
        </authorList>
    </citation>
    <scope>NUCLEOTIDE SEQUENCE [LARGE SCALE GENOMIC DNA]</scope>
    <source>
        <strain evidence="2 3">FSL S10-1187</strain>
    </source>
</reference>
<dbReference type="SUPFAM" id="SSF82057">
    <property type="entry name" value="Prokaryotic SH3-related domain"/>
    <property type="match status" value="1"/>
</dbReference>
<dbReference type="Proteomes" id="UP000019249">
    <property type="component" value="Unassembled WGS sequence"/>
</dbReference>
<dbReference type="Gene3D" id="2.30.30.40">
    <property type="entry name" value="SH3 Domains"/>
    <property type="match status" value="2"/>
</dbReference>
<evidence type="ECO:0000259" key="1">
    <source>
        <dbReference type="SMART" id="SM00644"/>
    </source>
</evidence>
<dbReference type="InterPro" id="IPR036505">
    <property type="entry name" value="Amidase/PGRP_sf"/>
</dbReference>
<dbReference type="RefSeq" id="WP_077913150.1">
    <property type="nucleotide sequence ID" value="NZ_AODF01000007.1"/>
</dbReference>
<dbReference type="EMBL" id="AODF01000007">
    <property type="protein sequence ID" value="EUJ33113.1"/>
    <property type="molecule type" value="Genomic_DNA"/>
</dbReference>
<dbReference type="Gene3D" id="3.40.80.10">
    <property type="entry name" value="Peptidoglycan recognition protein-like"/>
    <property type="match status" value="1"/>
</dbReference>
<dbReference type="SMART" id="SM00644">
    <property type="entry name" value="Ami_2"/>
    <property type="match status" value="1"/>
</dbReference>
<dbReference type="CDD" id="cd06583">
    <property type="entry name" value="PGRP"/>
    <property type="match status" value="1"/>
</dbReference>
<dbReference type="InterPro" id="IPR002502">
    <property type="entry name" value="Amidase_domain"/>
</dbReference>
<evidence type="ECO:0000313" key="2">
    <source>
        <dbReference type="EMBL" id="EUJ33113.1"/>
    </source>
</evidence>
<evidence type="ECO:0000313" key="3">
    <source>
        <dbReference type="Proteomes" id="UP000019249"/>
    </source>
</evidence>
<dbReference type="SUPFAM" id="SSF55846">
    <property type="entry name" value="N-acetylmuramoyl-L-alanine amidase-like"/>
    <property type="match status" value="1"/>
</dbReference>
<accession>A0ABN0RGV7</accession>
<comment type="caution">
    <text evidence="2">The sequence shown here is derived from an EMBL/GenBank/DDBJ whole genome shotgun (WGS) entry which is preliminary data.</text>
</comment>
<gene>
    <name evidence="2" type="ORF">MFLO_04200</name>
</gene>
<feature type="domain" description="N-acetylmuramoyl-L-alanine amidase" evidence="1">
    <location>
        <begin position="11"/>
        <end position="152"/>
    </location>
</feature>
<dbReference type="InterPro" id="IPR041341">
    <property type="entry name" value="PSA_CBD"/>
</dbReference>
<organism evidence="2 3">
    <name type="scientific">Listeria floridensis FSL S10-1187</name>
    <dbReference type="NCBI Taxonomy" id="1265817"/>
    <lineage>
        <taxon>Bacteria</taxon>
        <taxon>Bacillati</taxon>
        <taxon>Bacillota</taxon>
        <taxon>Bacilli</taxon>
        <taxon>Bacillales</taxon>
        <taxon>Listeriaceae</taxon>
        <taxon>Listeria</taxon>
    </lineage>
</organism>